<keyword evidence="3" id="KW-1185">Reference proteome</keyword>
<dbReference type="InterPro" id="IPR052948">
    <property type="entry name" value="Low_temp-induced_all0457"/>
</dbReference>
<name>A0A9E9C8U3_9CYAN</name>
<keyword evidence="1" id="KW-0472">Membrane</keyword>
<keyword evidence="1" id="KW-0812">Transmembrane</keyword>
<dbReference type="AlphaFoldDB" id="A0A9E9C8U3"/>
<proteinExistence type="predicted"/>
<dbReference type="KEGG" id="tsin:OXH18_16765"/>
<dbReference type="PANTHER" id="PTHR36109:SF1">
    <property type="entry name" value="SLR0613 PROTEIN"/>
    <property type="match status" value="1"/>
</dbReference>
<reference evidence="2" key="1">
    <citation type="submission" date="2022-12" db="EMBL/GenBank/DDBJ databases">
        <title>Polyphasic identification of a Novel Hot-Spring Cyanobacterium Ocullathermofonsia sinensis gen nov. sp. nov. and Genomic Insights on its Adaptations to the Thermal Habitat.</title>
        <authorList>
            <person name="Daroch M."/>
            <person name="Tang J."/>
            <person name="Jiang Y."/>
        </authorList>
    </citation>
    <scope>NUCLEOTIDE SEQUENCE</scope>
    <source>
        <strain evidence="2">PKUAC-SCTA174</strain>
    </source>
</reference>
<dbReference type="PANTHER" id="PTHR36109">
    <property type="entry name" value="MEMBRANE PROTEIN-RELATED"/>
    <property type="match status" value="1"/>
</dbReference>
<accession>A0A9E9C8U3</accession>
<evidence type="ECO:0000256" key="1">
    <source>
        <dbReference type="SAM" id="Phobius"/>
    </source>
</evidence>
<feature type="transmembrane region" description="Helical" evidence="1">
    <location>
        <begin position="59"/>
        <end position="78"/>
    </location>
</feature>
<evidence type="ECO:0000313" key="2">
    <source>
        <dbReference type="EMBL" id="WAL58817.1"/>
    </source>
</evidence>
<evidence type="ECO:0008006" key="4">
    <source>
        <dbReference type="Google" id="ProtNLM"/>
    </source>
</evidence>
<dbReference type="RefSeq" id="WP_268608250.1">
    <property type="nucleotide sequence ID" value="NZ_CP113797.1"/>
</dbReference>
<evidence type="ECO:0000313" key="3">
    <source>
        <dbReference type="Proteomes" id="UP001163152"/>
    </source>
</evidence>
<dbReference type="EMBL" id="CP113797">
    <property type="protein sequence ID" value="WAL58817.1"/>
    <property type="molecule type" value="Genomic_DNA"/>
</dbReference>
<feature type="transmembrane region" description="Helical" evidence="1">
    <location>
        <begin position="98"/>
        <end position="120"/>
    </location>
</feature>
<dbReference type="Proteomes" id="UP001163152">
    <property type="component" value="Chromosome"/>
</dbReference>
<sequence>MNYVVAVFPDRIQAEAAYSALEKAELPMEQVSILGKGYKSADEFGLIDPGQQARKQAKLMSIWLIPFGFIAGVAFNLSTQYQLVPSAGAFGNQMIGGLLGAIAGAMGSFFVGGGVGLSLGGGDALPYRNRLKQGKYLVVVKGAPNLTNKATSLLRQAKPENLQGYVDPNSV</sequence>
<keyword evidence="1" id="KW-1133">Transmembrane helix</keyword>
<protein>
    <recommendedName>
        <fullName evidence="4">DUF1269 domain-containing protein</fullName>
    </recommendedName>
</protein>
<gene>
    <name evidence="2" type="ORF">OXH18_16765</name>
</gene>
<organism evidence="2 3">
    <name type="scientific">Thermocoleostomius sinensis A174</name>
    <dbReference type="NCBI Taxonomy" id="2016057"/>
    <lineage>
        <taxon>Bacteria</taxon>
        <taxon>Bacillati</taxon>
        <taxon>Cyanobacteriota</taxon>
        <taxon>Cyanophyceae</taxon>
        <taxon>Oculatellales</taxon>
        <taxon>Oculatellaceae</taxon>
        <taxon>Thermocoleostomius</taxon>
    </lineage>
</organism>